<dbReference type="GO" id="GO:0005886">
    <property type="term" value="C:plasma membrane"/>
    <property type="evidence" value="ECO:0007669"/>
    <property type="project" value="UniProtKB-SubCell"/>
</dbReference>
<proteinExistence type="inferred from homology"/>
<name>A0A133ZN90_9FIRM</name>
<dbReference type="Gene3D" id="2.10.109.10">
    <property type="entry name" value="Umud Fragment, subunit A"/>
    <property type="match status" value="1"/>
</dbReference>
<dbReference type="STRING" id="467210.HMPREF1866_01802"/>
<evidence type="ECO:0000313" key="6">
    <source>
        <dbReference type="Proteomes" id="UP000070394"/>
    </source>
</evidence>
<dbReference type="InterPro" id="IPR019533">
    <property type="entry name" value="Peptidase_S26"/>
</dbReference>
<comment type="catalytic activity">
    <reaction evidence="3">
        <text>Cleavage of hydrophobic, N-terminal signal or leader sequences from secreted and periplasmic proteins.</text>
        <dbReference type="EC" id="3.4.21.89"/>
    </reaction>
</comment>
<comment type="similarity">
    <text evidence="2 3">Belongs to the peptidase S26 family.</text>
</comment>
<protein>
    <recommendedName>
        <fullName evidence="3">Signal peptidase I</fullName>
        <ecNumber evidence="3">3.4.21.89</ecNumber>
    </recommendedName>
</protein>
<dbReference type="Proteomes" id="UP000070394">
    <property type="component" value="Unassembled WGS sequence"/>
</dbReference>
<comment type="subcellular location">
    <subcellularLocation>
        <location evidence="1">Cell membrane</location>
        <topology evidence="1">Single-pass type II membrane protein</topology>
    </subcellularLocation>
    <subcellularLocation>
        <location evidence="3">Membrane</location>
        <topology evidence="3">Single-pass type II membrane protein</topology>
    </subcellularLocation>
</comment>
<dbReference type="EMBL" id="LSDA01000099">
    <property type="protein sequence ID" value="KXB56892.1"/>
    <property type="molecule type" value="Genomic_DNA"/>
</dbReference>
<feature type="transmembrane region" description="Helical" evidence="3">
    <location>
        <begin position="7"/>
        <end position="28"/>
    </location>
</feature>
<evidence type="ECO:0000256" key="1">
    <source>
        <dbReference type="ARBA" id="ARBA00004401"/>
    </source>
</evidence>
<keyword evidence="3" id="KW-0645">Protease</keyword>
<dbReference type="EC" id="3.4.21.89" evidence="3"/>
<dbReference type="PANTHER" id="PTHR43390:SF1">
    <property type="entry name" value="CHLOROPLAST PROCESSING PEPTIDASE"/>
    <property type="match status" value="1"/>
</dbReference>
<comment type="caution">
    <text evidence="5">The sequence shown here is derived from an EMBL/GenBank/DDBJ whole genome shotgun (WGS) entry which is preliminary data.</text>
</comment>
<dbReference type="OrthoDB" id="9802919at2"/>
<dbReference type="Pfam" id="PF10502">
    <property type="entry name" value="Peptidase_S26"/>
    <property type="match status" value="1"/>
</dbReference>
<keyword evidence="3" id="KW-0378">Hydrolase</keyword>
<keyword evidence="6" id="KW-1185">Reference proteome</keyword>
<accession>A0A133ZN90</accession>
<dbReference type="InterPro" id="IPR036286">
    <property type="entry name" value="LexA/Signal_pep-like_sf"/>
</dbReference>
<evidence type="ECO:0000313" key="5">
    <source>
        <dbReference type="EMBL" id="KXB56892.1"/>
    </source>
</evidence>
<dbReference type="GO" id="GO:0009003">
    <property type="term" value="F:signal peptidase activity"/>
    <property type="evidence" value="ECO:0007669"/>
    <property type="project" value="UniProtKB-EC"/>
</dbReference>
<evidence type="ECO:0000256" key="3">
    <source>
        <dbReference type="RuleBase" id="RU362042"/>
    </source>
</evidence>
<evidence type="ECO:0000256" key="2">
    <source>
        <dbReference type="ARBA" id="ARBA00009370"/>
    </source>
</evidence>
<sequence>MAELKSFILRLITLAVMIYVLIFIIFGVRISPNNEMLPRVRAGDLLFFYRLENKFKSGDAVCYKVDGEKYVGRVVGASGDSIDIDDNGNVILNGAVLVEDDIKGSTGKYDTNVTYPIVLGENEYFILADNRTLAKDSRYFGVINKKSIEGKIIIVIRKDNI</sequence>
<dbReference type="CDD" id="cd06530">
    <property type="entry name" value="S26_SPase_I"/>
    <property type="match status" value="1"/>
</dbReference>
<keyword evidence="3" id="KW-1133">Transmembrane helix</keyword>
<organism evidence="5 6">
    <name type="scientific">Lachnoanaerobaculum saburreum</name>
    <dbReference type="NCBI Taxonomy" id="467210"/>
    <lineage>
        <taxon>Bacteria</taxon>
        <taxon>Bacillati</taxon>
        <taxon>Bacillota</taxon>
        <taxon>Clostridia</taxon>
        <taxon>Lachnospirales</taxon>
        <taxon>Lachnospiraceae</taxon>
        <taxon>Lachnoanaerobaculum</taxon>
    </lineage>
</organism>
<dbReference type="GO" id="GO:0006465">
    <property type="term" value="P:signal peptide processing"/>
    <property type="evidence" value="ECO:0007669"/>
    <property type="project" value="InterPro"/>
</dbReference>
<gene>
    <name evidence="5" type="ORF">HMPREF1866_01802</name>
</gene>
<dbReference type="InterPro" id="IPR000223">
    <property type="entry name" value="Pept_S26A_signal_pept_1"/>
</dbReference>
<keyword evidence="3" id="KW-0472">Membrane</keyword>
<dbReference type="NCBIfam" id="TIGR02227">
    <property type="entry name" value="sigpep_I_bact"/>
    <property type="match status" value="1"/>
</dbReference>
<dbReference type="AlphaFoldDB" id="A0A133ZN90"/>
<reference evidence="6" key="1">
    <citation type="submission" date="2016-01" db="EMBL/GenBank/DDBJ databases">
        <authorList>
            <person name="Mitreva M."/>
            <person name="Pepin K.H."/>
            <person name="Mihindukulasuriya K.A."/>
            <person name="Fulton R."/>
            <person name="Fronick C."/>
            <person name="O'Laughlin M."/>
            <person name="Miner T."/>
            <person name="Herter B."/>
            <person name="Rosa B.A."/>
            <person name="Cordes M."/>
            <person name="Tomlinson C."/>
            <person name="Wollam A."/>
            <person name="Palsikar V.B."/>
            <person name="Mardis E.R."/>
            <person name="Wilson R.K."/>
        </authorList>
    </citation>
    <scope>NUCLEOTIDE SEQUENCE [LARGE SCALE GENOMIC DNA]</scope>
    <source>
        <strain evidence="6">DNF00896</strain>
    </source>
</reference>
<evidence type="ECO:0000259" key="4">
    <source>
        <dbReference type="Pfam" id="PF10502"/>
    </source>
</evidence>
<feature type="domain" description="Peptidase S26" evidence="4">
    <location>
        <begin position="6"/>
        <end position="155"/>
    </location>
</feature>
<dbReference type="PATRIC" id="fig|467210.3.peg.1788"/>
<dbReference type="GO" id="GO:0004252">
    <property type="term" value="F:serine-type endopeptidase activity"/>
    <property type="evidence" value="ECO:0007669"/>
    <property type="project" value="InterPro"/>
</dbReference>
<dbReference type="SUPFAM" id="SSF51306">
    <property type="entry name" value="LexA/Signal peptidase"/>
    <property type="match status" value="1"/>
</dbReference>
<dbReference type="RefSeq" id="WP_009446177.1">
    <property type="nucleotide sequence ID" value="NZ_KQ959833.1"/>
</dbReference>
<keyword evidence="3" id="KW-0812">Transmembrane</keyword>
<dbReference type="PRINTS" id="PR00727">
    <property type="entry name" value="LEADERPTASE"/>
</dbReference>
<dbReference type="PANTHER" id="PTHR43390">
    <property type="entry name" value="SIGNAL PEPTIDASE I"/>
    <property type="match status" value="1"/>
</dbReference>